<gene>
    <name evidence="1" type="ORF">KL86DYS1_20038</name>
</gene>
<organism evidence="1">
    <name type="scientific">uncultured Dysgonomonas sp</name>
    <dbReference type="NCBI Taxonomy" id="206096"/>
    <lineage>
        <taxon>Bacteria</taxon>
        <taxon>Pseudomonadati</taxon>
        <taxon>Bacteroidota</taxon>
        <taxon>Bacteroidia</taxon>
        <taxon>Bacteroidales</taxon>
        <taxon>Dysgonomonadaceae</taxon>
        <taxon>Dysgonomonas</taxon>
        <taxon>environmental samples</taxon>
    </lineage>
</organism>
<dbReference type="Pfam" id="PF13591">
    <property type="entry name" value="MerR_2"/>
    <property type="match status" value="1"/>
</dbReference>
<evidence type="ECO:0000313" key="1">
    <source>
        <dbReference type="EMBL" id="SBV99840.1"/>
    </source>
</evidence>
<dbReference type="Gene3D" id="1.10.1660.10">
    <property type="match status" value="1"/>
</dbReference>
<dbReference type="RefSeq" id="WP_296941123.1">
    <property type="nucleotide sequence ID" value="NZ_LT599032.1"/>
</dbReference>
<reference evidence="1" key="1">
    <citation type="submission" date="2016-04" db="EMBL/GenBank/DDBJ databases">
        <authorList>
            <person name="Evans L.H."/>
            <person name="Alamgir A."/>
            <person name="Owens N."/>
            <person name="Weber N.D."/>
            <person name="Virtaneva K."/>
            <person name="Barbian K."/>
            <person name="Babar A."/>
            <person name="Rosenke K."/>
        </authorList>
    </citation>
    <scope>NUCLEOTIDE SEQUENCE</scope>
    <source>
        <strain evidence="1">86-1</strain>
    </source>
</reference>
<sequence>MTSELIIIQEYCIQNQVEPDFIVQLESEGLIQISIIENERYIHISQLKHLDQYVRWHYDLSINVAGIDVIQNLLDKIDEMQEEIHRLKEQIRLID</sequence>
<accession>A0A212JK98</accession>
<name>A0A212JK98_9BACT</name>
<dbReference type="EMBL" id="FLUM01000002">
    <property type="protein sequence ID" value="SBV99840.1"/>
    <property type="molecule type" value="Genomic_DNA"/>
</dbReference>
<dbReference type="AlphaFoldDB" id="A0A212JK98"/>
<evidence type="ECO:0008006" key="2">
    <source>
        <dbReference type="Google" id="ProtNLM"/>
    </source>
</evidence>
<protein>
    <recommendedName>
        <fullName evidence="2">MerR family transcriptional regulator</fullName>
    </recommendedName>
</protein>
<proteinExistence type="predicted"/>